<accession>A0A2T2ZT36</accession>
<dbReference type="InterPro" id="IPR008928">
    <property type="entry name" value="6-hairpin_glycosidase_sf"/>
</dbReference>
<dbReference type="InParanoid" id="A0A2T2ZT36"/>
<reference evidence="4 5" key="1">
    <citation type="journal article" date="2018" name="Mycol. Prog.">
        <title>Coniella lustricola, a new species from submerged detritus.</title>
        <authorList>
            <person name="Raudabaugh D.B."/>
            <person name="Iturriaga T."/>
            <person name="Carver A."/>
            <person name="Mondo S."/>
            <person name="Pangilinan J."/>
            <person name="Lipzen A."/>
            <person name="He G."/>
            <person name="Amirebrahimi M."/>
            <person name="Grigoriev I.V."/>
            <person name="Miller A.N."/>
        </authorList>
    </citation>
    <scope>NUCLEOTIDE SEQUENCE [LARGE SCALE GENOMIC DNA]</scope>
    <source>
        <strain evidence="4 5">B22-T-1</strain>
    </source>
</reference>
<dbReference type="Gene3D" id="1.50.10.10">
    <property type="match status" value="1"/>
</dbReference>
<dbReference type="PIRSF" id="PIRSF006402">
    <property type="entry name" value="UCP006402_thioredoxin"/>
    <property type="match status" value="1"/>
</dbReference>
<dbReference type="InterPro" id="IPR004879">
    <property type="entry name" value="Ssp411-like_TRX"/>
</dbReference>
<dbReference type="CDD" id="cd02955">
    <property type="entry name" value="SSP411"/>
    <property type="match status" value="1"/>
</dbReference>
<evidence type="ECO:0000256" key="2">
    <source>
        <dbReference type="SAM" id="Phobius"/>
    </source>
</evidence>
<dbReference type="InterPro" id="IPR036249">
    <property type="entry name" value="Thioredoxin-like_sf"/>
</dbReference>
<dbReference type="PANTHER" id="PTHR42899:SF1">
    <property type="entry name" value="SPERMATOGENESIS-ASSOCIATED PROTEIN 20"/>
    <property type="match status" value="1"/>
</dbReference>
<protein>
    <recommendedName>
        <fullName evidence="3">Spermatogenesis-associated protein 20-like TRX domain-containing protein</fullName>
    </recommendedName>
</protein>
<dbReference type="InterPro" id="IPR012341">
    <property type="entry name" value="6hp_glycosidase-like_sf"/>
</dbReference>
<dbReference type="SUPFAM" id="SSF48208">
    <property type="entry name" value="Six-hairpin glycosidases"/>
    <property type="match status" value="1"/>
</dbReference>
<dbReference type="Pfam" id="PF03190">
    <property type="entry name" value="Thioredox_DsbH"/>
    <property type="match status" value="1"/>
</dbReference>
<keyword evidence="2" id="KW-0812">Transmembrane</keyword>
<dbReference type="AlphaFoldDB" id="A0A2T2ZT36"/>
<keyword evidence="5" id="KW-1185">Reference proteome</keyword>
<evidence type="ECO:0000313" key="5">
    <source>
        <dbReference type="Proteomes" id="UP000241462"/>
    </source>
</evidence>
<feature type="region of interest" description="Disordered" evidence="1">
    <location>
        <begin position="1"/>
        <end position="20"/>
    </location>
</feature>
<dbReference type="Proteomes" id="UP000241462">
    <property type="component" value="Unassembled WGS sequence"/>
</dbReference>
<dbReference type="EMBL" id="KZ678747">
    <property type="protein sequence ID" value="PSR75746.1"/>
    <property type="molecule type" value="Genomic_DNA"/>
</dbReference>
<dbReference type="STRING" id="2025994.A0A2T2ZT36"/>
<dbReference type="GO" id="GO:0003824">
    <property type="term" value="F:catalytic activity"/>
    <property type="evidence" value="ECO:0007669"/>
    <property type="project" value="UniProtKB-ARBA"/>
</dbReference>
<feature type="domain" description="Spermatogenesis-associated protein 20-like TRX" evidence="3">
    <location>
        <begin position="35"/>
        <end position="207"/>
    </location>
</feature>
<evidence type="ECO:0000313" key="4">
    <source>
        <dbReference type="EMBL" id="PSR75746.1"/>
    </source>
</evidence>
<dbReference type="Gene3D" id="3.40.30.10">
    <property type="entry name" value="Glutaredoxin"/>
    <property type="match status" value="1"/>
</dbReference>
<dbReference type="OrthoDB" id="1923667at2759"/>
<evidence type="ECO:0000256" key="1">
    <source>
        <dbReference type="SAM" id="MobiDB-lite"/>
    </source>
</evidence>
<dbReference type="InterPro" id="IPR024705">
    <property type="entry name" value="Ssp411"/>
</dbReference>
<dbReference type="SUPFAM" id="SSF52833">
    <property type="entry name" value="Thioredoxin-like"/>
    <property type="match status" value="1"/>
</dbReference>
<name>A0A2T2ZT36_9PEZI</name>
<gene>
    <name evidence="4" type="ORF">BD289DRAFT_487047</name>
</gene>
<sequence length="792" mass="88066">MRSQLKKPTGSSSRDAELSAQFSKASISDLPPLQNRAAQSSSPYVRAHAKTPIAWQLLDNEAAQRAKKENKLIFINIGFKSCHYCRVTTAESFTHPEVASLLNKSFIPVIVDRDERPDIDSIYMNYIQASNGSGGWPLNVFLTPDLEPVFGGTYWPSPGTELIGADGEEVSEDERLDFLVILQKMRDVWPEHEARCRQEAKEIVSKLREFAAEGTVGGTGDAAAGGQVTESDLDLDQLEEAYTHIAGTFDPVNGGFGVAPKFPTPAKLSFLLKLASFPSSVADVVGEKEVAQATHMALHTLRRLRDGGLRDHVGGGFHRYAVTADWTMPHFEKMVLDNALLLGLYLDAWLSTASKDKPLSKEDEFANVVFEVAEYLTEAPIRRPDGGFVCGEAADSFYRKGDPQMREGAYYLWTRREFEQALSGLDSQVSAVAAAHWNVLEHGNVAREQDPIDEFINQNVLYTVKDTNELGKQFGMLPEEAQKLVETAREKLKAHRAKDRVRPETDDKTVTSVNALVISALARTSPAISSIDAERAAKYLQAATGAARFIKDKLWDESTKTLYRAYSTERSTTQAFAEDYAFLIEALLDLYETTGDEDWLQWTDDLQRKQLDLFYDSTISSTSRPATPMAHHSACGGFYSTSEDAPHVILRLKDGMDTAQPSTNAVSASNLFRLGFIFGDTEYTRLARETINAFEVEALQYPWLFIGLLSGVVTARLGGIVWVVTQAKTDKDREELRKKFYELPRAGLRSLAFLKEGGWLGSQRNGAKMAQLEAGTYVFDGEYRPFREEEGQ</sequence>
<proteinExistence type="predicted"/>
<feature type="transmembrane region" description="Helical" evidence="2">
    <location>
        <begin position="701"/>
        <end position="724"/>
    </location>
</feature>
<organism evidence="4 5">
    <name type="scientific">Coniella lustricola</name>
    <dbReference type="NCBI Taxonomy" id="2025994"/>
    <lineage>
        <taxon>Eukaryota</taxon>
        <taxon>Fungi</taxon>
        <taxon>Dikarya</taxon>
        <taxon>Ascomycota</taxon>
        <taxon>Pezizomycotina</taxon>
        <taxon>Sordariomycetes</taxon>
        <taxon>Sordariomycetidae</taxon>
        <taxon>Diaporthales</taxon>
        <taxon>Schizoparmaceae</taxon>
        <taxon>Coniella</taxon>
    </lineage>
</organism>
<keyword evidence="2" id="KW-1133">Transmembrane helix</keyword>
<keyword evidence="2" id="KW-0472">Membrane</keyword>
<dbReference type="GO" id="GO:0005975">
    <property type="term" value="P:carbohydrate metabolic process"/>
    <property type="evidence" value="ECO:0007669"/>
    <property type="project" value="InterPro"/>
</dbReference>
<dbReference type="PANTHER" id="PTHR42899">
    <property type="entry name" value="SPERMATOGENESIS-ASSOCIATED PROTEIN 20"/>
    <property type="match status" value="1"/>
</dbReference>
<evidence type="ECO:0000259" key="3">
    <source>
        <dbReference type="Pfam" id="PF03190"/>
    </source>
</evidence>